<keyword evidence="1" id="KW-1133">Transmembrane helix</keyword>
<feature type="transmembrane region" description="Helical" evidence="1">
    <location>
        <begin position="71"/>
        <end position="91"/>
    </location>
</feature>
<feature type="transmembrane region" description="Helical" evidence="1">
    <location>
        <begin position="39"/>
        <end position="59"/>
    </location>
</feature>
<feature type="transmembrane region" description="Helical" evidence="1">
    <location>
        <begin position="97"/>
        <end position="121"/>
    </location>
</feature>
<organism evidence="2 3">
    <name type="scientific">Alteraurantiacibacter lauratis</name>
    <dbReference type="NCBI Taxonomy" id="2054627"/>
    <lineage>
        <taxon>Bacteria</taxon>
        <taxon>Pseudomonadati</taxon>
        <taxon>Pseudomonadota</taxon>
        <taxon>Alphaproteobacteria</taxon>
        <taxon>Sphingomonadales</taxon>
        <taxon>Erythrobacteraceae</taxon>
        <taxon>Alteraurantiacibacter</taxon>
    </lineage>
</organism>
<feature type="transmembrane region" description="Helical" evidence="1">
    <location>
        <begin position="12"/>
        <end position="33"/>
    </location>
</feature>
<keyword evidence="1" id="KW-0812">Transmembrane</keyword>
<dbReference type="Proteomes" id="UP001595378">
    <property type="component" value="Unassembled WGS sequence"/>
</dbReference>
<feature type="transmembrane region" description="Helical" evidence="1">
    <location>
        <begin position="133"/>
        <end position="154"/>
    </location>
</feature>
<keyword evidence="3" id="KW-1185">Reference proteome</keyword>
<sequence>MSTAFQTCSLSRNWWVFALRGVLALVFAALALALPGSALFALTIVFGAFAFVDGLFGLIAAWRRMQEGERWGVLALSGVMGVLAGIVVVIWPLLATIALALLFWWSLVAWALVTGVLELVAAIRLRREISGEIWLGLSGALSVIFGVLLVWLLFTNPLASLVSLGWVVAFYAALSGTVQLLLALRLRRIARAGGAVEVTIATVRDEA</sequence>
<accession>A0ABV7EG82</accession>
<dbReference type="PANTHER" id="PTHR34989:SF1">
    <property type="entry name" value="PROTEIN HDED"/>
    <property type="match status" value="1"/>
</dbReference>
<dbReference type="PANTHER" id="PTHR34989">
    <property type="entry name" value="PROTEIN HDED"/>
    <property type="match status" value="1"/>
</dbReference>
<feature type="transmembrane region" description="Helical" evidence="1">
    <location>
        <begin position="160"/>
        <end position="184"/>
    </location>
</feature>
<dbReference type="InterPro" id="IPR005325">
    <property type="entry name" value="DUF308_memb"/>
</dbReference>
<proteinExistence type="predicted"/>
<evidence type="ECO:0000313" key="2">
    <source>
        <dbReference type="EMBL" id="MFC3101693.1"/>
    </source>
</evidence>
<reference evidence="3" key="1">
    <citation type="journal article" date="2019" name="Int. J. Syst. Evol. Microbiol.">
        <title>The Global Catalogue of Microorganisms (GCM) 10K type strain sequencing project: providing services to taxonomists for standard genome sequencing and annotation.</title>
        <authorList>
            <consortium name="The Broad Institute Genomics Platform"/>
            <consortium name="The Broad Institute Genome Sequencing Center for Infectious Disease"/>
            <person name="Wu L."/>
            <person name="Ma J."/>
        </authorList>
    </citation>
    <scope>NUCLEOTIDE SEQUENCE [LARGE SCALE GENOMIC DNA]</scope>
    <source>
        <strain evidence="3">KCTC 52606</strain>
    </source>
</reference>
<comment type="caution">
    <text evidence="2">The sequence shown here is derived from an EMBL/GenBank/DDBJ whole genome shotgun (WGS) entry which is preliminary data.</text>
</comment>
<dbReference type="RefSeq" id="WP_336918884.1">
    <property type="nucleotide sequence ID" value="NZ_JBANRN010000006.1"/>
</dbReference>
<dbReference type="InterPro" id="IPR052712">
    <property type="entry name" value="Acid_resist_chaperone_HdeD"/>
</dbReference>
<gene>
    <name evidence="2" type="ORF">ACFODK_12415</name>
</gene>
<name>A0ABV7EG82_9SPHN</name>
<dbReference type="Pfam" id="PF03729">
    <property type="entry name" value="DUF308"/>
    <property type="match status" value="2"/>
</dbReference>
<evidence type="ECO:0000313" key="3">
    <source>
        <dbReference type="Proteomes" id="UP001595378"/>
    </source>
</evidence>
<evidence type="ECO:0000256" key="1">
    <source>
        <dbReference type="SAM" id="Phobius"/>
    </source>
</evidence>
<protein>
    <submittedName>
        <fullName evidence="2">HdeD family acid-resistance protein</fullName>
    </submittedName>
</protein>
<dbReference type="EMBL" id="JBHRSU010000035">
    <property type="protein sequence ID" value="MFC3101693.1"/>
    <property type="molecule type" value="Genomic_DNA"/>
</dbReference>
<keyword evidence="1" id="KW-0472">Membrane</keyword>